<dbReference type="CDD" id="cd00090">
    <property type="entry name" value="HTH_ARSR"/>
    <property type="match status" value="1"/>
</dbReference>
<protein>
    <submittedName>
        <fullName evidence="6">Methyltransferase</fullName>
    </submittedName>
</protein>
<dbReference type="InterPro" id="IPR029063">
    <property type="entry name" value="SAM-dependent_MTases_sf"/>
</dbReference>
<gene>
    <name evidence="6" type="ORF">ACFFSA_00925</name>
</gene>
<evidence type="ECO:0000256" key="3">
    <source>
        <dbReference type="ARBA" id="ARBA00022691"/>
    </source>
</evidence>
<dbReference type="InterPro" id="IPR012967">
    <property type="entry name" value="COMT_dimerisation"/>
</dbReference>
<evidence type="ECO:0000259" key="4">
    <source>
        <dbReference type="Pfam" id="PF00891"/>
    </source>
</evidence>
<keyword evidence="2" id="KW-0808">Transferase</keyword>
<dbReference type="InterPro" id="IPR011991">
    <property type="entry name" value="ArsR-like_HTH"/>
</dbReference>
<dbReference type="PROSITE" id="PS51683">
    <property type="entry name" value="SAM_OMT_II"/>
    <property type="match status" value="1"/>
</dbReference>
<organism evidence="6 7">
    <name type="scientific">Nonomuraea helvata</name>
    <dbReference type="NCBI Taxonomy" id="37484"/>
    <lineage>
        <taxon>Bacteria</taxon>
        <taxon>Bacillati</taxon>
        <taxon>Actinomycetota</taxon>
        <taxon>Actinomycetes</taxon>
        <taxon>Streptosporangiales</taxon>
        <taxon>Streptosporangiaceae</taxon>
        <taxon>Nonomuraea</taxon>
    </lineage>
</organism>
<evidence type="ECO:0000256" key="2">
    <source>
        <dbReference type="ARBA" id="ARBA00022679"/>
    </source>
</evidence>
<comment type="caution">
    <text evidence="6">The sequence shown here is derived from an EMBL/GenBank/DDBJ whole genome shotgun (WGS) entry which is preliminary data.</text>
</comment>
<dbReference type="GO" id="GO:0008168">
    <property type="term" value="F:methyltransferase activity"/>
    <property type="evidence" value="ECO:0007669"/>
    <property type="project" value="UniProtKB-KW"/>
</dbReference>
<dbReference type="RefSeq" id="WP_344986737.1">
    <property type="nucleotide sequence ID" value="NZ_BAAAXV010000001.1"/>
</dbReference>
<proteinExistence type="predicted"/>
<dbReference type="PANTHER" id="PTHR43712">
    <property type="entry name" value="PUTATIVE (AFU_ORTHOLOGUE AFUA_4G14580)-RELATED"/>
    <property type="match status" value="1"/>
</dbReference>
<dbReference type="CDD" id="cd02440">
    <property type="entry name" value="AdoMet_MTases"/>
    <property type="match status" value="1"/>
</dbReference>
<reference evidence="6 7" key="1">
    <citation type="submission" date="2024-09" db="EMBL/GenBank/DDBJ databases">
        <authorList>
            <person name="Sun Q."/>
            <person name="Mori K."/>
        </authorList>
    </citation>
    <scope>NUCLEOTIDE SEQUENCE [LARGE SCALE GENOMIC DNA]</scope>
    <source>
        <strain evidence="6 7">JCM 3143</strain>
    </source>
</reference>
<keyword evidence="7" id="KW-1185">Reference proteome</keyword>
<keyword evidence="3" id="KW-0949">S-adenosyl-L-methionine</keyword>
<dbReference type="EMBL" id="JBHMBW010000001">
    <property type="protein sequence ID" value="MFB9621633.1"/>
    <property type="molecule type" value="Genomic_DNA"/>
</dbReference>
<dbReference type="SUPFAM" id="SSF53335">
    <property type="entry name" value="S-adenosyl-L-methionine-dependent methyltransferases"/>
    <property type="match status" value="1"/>
</dbReference>
<dbReference type="SUPFAM" id="SSF46785">
    <property type="entry name" value="Winged helix' DNA-binding domain"/>
    <property type="match status" value="1"/>
</dbReference>
<feature type="domain" description="O-methyltransferase C-terminal" evidence="4">
    <location>
        <begin position="172"/>
        <end position="319"/>
    </location>
</feature>
<dbReference type="InterPro" id="IPR016461">
    <property type="entry name" value="COMT-like"/>
</dbReference>
<dbReference type="PANTHER" id="PTHR43712:SF2">
    <property type="entry name" value="O-METHYLTRANSFERASE CICE"/>
    <property type="match status" value="1"/>
</dbReference>
<feature type="domain" description="O-methyltransferase dimerisation" evidence="5">
    <location>
        <begin position="31"/>
        <end position="96"/>
    </location>
</feature>
<dbReference type="InterPro" id="IPR036388">
    <property type="entry name" value="WH-like_DNA-bd_sf"/>
</dbReference>
<name>A0ABV5RSS2_9ACTN</name>
<dbReference type="Pfam" id="PF08100">
    <property type="entry name" value="Dimerisation"/>
    <property type="match status" value="1"/>
</dbReference>
<dbReference type="Pfam" id="PF00891">
    <property type="entry name" value="Methyltransf_2"/>
    <property type="match status" value="1"/>
</dbReference>
<accession>A0ABV5RSS2</accession>
<keyword evidence="1 6" id="KW-0489">Methyltransferase</keyword>
<evidence type="ECO:0000256" key="1">
    <source>
        <dbReference type="ARBA" id="ARBA00022603"/>
    </source>
</evidence>
<evidence type="ECO:0000313" key="7">
    <source>
        <dbReference type="Proteomes" id="UP001589532"/>
    </source>
</evidence>
<dbReference type="Gene3D" id="3.40.50.150">
    <property type="entry name" value="Vaccinia Virus protein VP39"/>
    <property type="match status" value="1"/>
</dbReference>
<dbReference type="Gene3D" id="1.10.10.10">
    <property type="entry name" value="Winged helix-like DNA-binding domain superfamily/Winged helix DNA-binding domain"/>
    <property type="match status" value="1"/>
</dbReference>
<evidence type="ECO:0000313" key="6">
    <source>
        <dbReference type="EMBL" id="MFB9621633.1"/>
    </source>
</evidence>
<sequence length="341" mass="37141">MPLFFNALEAAAHRLSLVPPMFDYFGALGLHTLLAAARMGVFDALRERPSTGGELAAALQLDPRSTDMLLRALAGLGYLRARRGRYGLTRASRLWFVTGSPTSLVAGLEFWERTAFVIWPRLEKAVRDGAPATSFYALLEGDPDLSRSFQAWTAALARQQAPAAARAIPLPRGARRVLDVGGGHGEFSVELLRRHPRLHATVMDLPQALEAAAGHPRLTARAGSFLDDDLGEGYDVVLLFNIVHGLDDQDAAALLRRVAAALNPGGTIVVGEQFGDSVMPGRSSRTLLRLLDLNYLATAGGRVRDFREVSHLLRAAGFRRPRHRRPLRAVPTELAIALRNP</sequence>
<evidence type="ECO:0000259" key="5">
    <source>
        <dbReference type="Pfam" id="PF08100"/>
    </source>
</evidence>
<dbReference type="GO" id="GO:0032259">
    <property type="term" value="P:methylation"/>
    <property type="evidence" value="ECO:0007669"/>
    <property type="project" value="UniProtKB-KW"/>
</dbReference>
<dbReference type="InterPro" id="IPR036390">
    <property type="entry name" value="WH_DNA-bd_sf"/>
</dbReference>
<dbReference type="Proteomes" id="UP001589532">
    <property type="component" value="Unassembled WGS sequence"/>
</dbReference>
<dbReference type="PIRSF" id="PIRSF005739">
    <property type="entry name" value="O-mtase"/>
    <property type="match status" value="1"/>
</dbReference>
<dbReference type="InterPro" id="IPR001077">
    <property type="entry name" value="COMT_C"/>
</dbReference>